<dbReference type="PROSITE" id="PS51371">
    <property type="entry name" value="CBS"/>
    <property type="match status" value="2"/>
</dbReference>
<comment type="caution">
    <text evidence="4">The sequence shown here is derived from an EMBL/GenBank/DDBJ whole genome shotgun (WGS) entry which is preliminary data.</text>
</comment>
<feature type="compositionally biased region" description="Polar residues" evidence="2">
    <location>
        <begin position="1"/>
        <end position="11"/>
    </location>
</feature>
<evidence type="ECO:0000256" key="2">
    <source>
        <dbReference type="SAM" id="MobiDB-lite"/>
    </source>
</evidence>
<feature type="domain" description="CBS" evidence="3">
    <location>
        <begin position="38"/>
        <end position="98"/>
    </location>
</feature>
<keyword evidence="5" id="KW-1185">Reference proteome</keyword>
<dbReference type="InterPro" id="IPR000644">
    <property type="entry name" value="CBS_dom"/>
</dbReference>
<evidence type="ECO:0000313" key="5">
    <source>
        <dbReference type="Proteomes" id="UP001595556"/>
    </source>
</evidence>
<organism evidence="4 5">
    <name type="scientific">Piscinibacterium candidicorallinum</name>
    <dbReference type="NCBI Taxonomy" id="1793872"/>
    <lineage>
        <taxon>Bacteria</taxon>
        <taxon>Pseudomonadati</taxon>
        <taxon>Pseudomonadota</taxon>
        <taxon>Betaproteobacteria</taxon>
        <taxon>Burkholderiales</taxon>
        <taxon>Piscinibacterium</taxon>
    </lineage>
</organism>
<gene>
    <name evidence="4" type="ORF">ACFOEN_07710</name>
</gene>
<feature type="domain" description="CBS" evidence="3">
    <location>
        <begin position="115"/>
        <end position="178"/>
    </location>
</feature>
<name>A0ABV7H162_9BURK</name>
<keyword evidence="1" id="KW-0129">CBS domain</keyword>
<evidence type="ECO:0000313" key="4">
    <source>
        <dbReference type="EMBL" id="MFC3147525.1"/>
    </source>
</evidence>
<dbReference type="Pfam" id="PF00571">
    <property type="entry name" value="CBS"/>
    <property type="match status" value="1"/>
</dbReference>
<dbReference type="EMBL" id="JBHRTI010000004">
    <property type="protein sequence ID" value="MFC3147525.1"/>
    <property type="molecule type" value="Genomic_DNA"/>
</dbReference>
<dbReference type="Proteomes" id="UP001595556">
    <property type="component" value="Unassembled WGS sequence"/>
</dbReference>
<feature type="region of interest" description="Disordered" evidence="2">
    <location>
        <begin position="1"/>
        <end position="31"/>
    </location>
</feature>
<evidence type="ECO:0000259" key="3">
    <source>
        <dbReference type="PROSITE" id="PS51371"/>
    </source>
</evidence>
<evidence type="ECO:0000256" key="1">
    <source>
        <dbReference type="PROSITE-ProRule" id="PRU00703"/>
    </source>
</evidence>
<sequence length="194" mass="21589">MDRTQQLSSHTVAGPIRICQPEAAQRRLSPDSPALDVMTDLARVPAAIIDTHTQIGEAERTMRQRGVRMLLVTEQDLLAGVITATDLLGERPIRLAQERRMRHAELQVGDVMTPMSRLEALLLHEVEHARVSEVIANLREHNRQHAVVLDVDAQGRQRVRGIFSLSQIARQLGVTLELSHAATSFAEIEEALAH</sequence>
<reference evidence="5" key="1">
    <citation type="journal article" date="2019" name="Int. J. Syst. Evol. Microbiol.">
        <title>The Global Catalogue of Microorganisms (GCM) 10K type strain sequencing project: providing services to taxonomists for standard genome sequencing and annotation.</title>
        <authorList>
            <consortium name="The Broad Institute Genomics Platform"/>
            <consortium name="The Broad Institute Genome Sequencing Center for Infectious Disease"/>
            <person name="Wu L."/>
            <person name="Ma J."/>
        </authorList>
    </citation>
    <scope>NUCLEOTIDE SEQUENCE [LARGE SCALE GENOMIC DNA]</scope>
    <source>
        <strain evidence="5">KCTC 52168</strain>
    </source>
</reference>
<accession>A0ABV7H162</accession>
<proteinExistence type="predicted"/>
<dbReference type="RefSeq" id="WP_377302715.1">
    <property type="nucleotide sequence ID" value="NZ_CP180191.1"/>
</dbReference>
<protein>
    <submittedName>
        <fullName evidence="4">CBS domain-containing protein</fullName>
    </submittedName>
</protein>
<dbReference type="InterPro" id="IPR046342">
    <property type="entry name" value="CBS_dom_sf"/>
</dbReference>
<dbReference type="SMART" id="SM00116">
    <property type="entry name" value="CBS"/>
    <property type="match status" value="2"/>
</dbReference>
<dbReference type="SUPFAM" id="SSF54631">
    <property type="entry name" value="CBS-domain pair"/>
    <property type="match status" value="1"/>
</dbReference>
<dbReference type="Gene3D" id="3.10.580.10">
    <property type="entry name" value="CBS-domain"/>
    <property type="match status" value="1"/>
</dbReference>